<dbReference type="Gene3D" id="1.10.287.110">
    <property type="entry name" value="DnaJ domain"/>
    <property type="match status" value="1"/>
</dbReference>
<dbReference type="InterPro" id="IPR036869">
    <property type="entry name" value="J_dom_sf"/>
</dbReference>
<feature type="binding site" evidence="3">
    <location>
        <position position="178"/>
    </location>
    <ligand>
        <name>Zn(2+)</name>
        <dbReference type="ChEBI" id="CHEBI:29105"/>
        <label>1</label>
    </ligand>
</feature>
<dbReference type="eggNOG" id="COG0484">
    <property type="taxonomic scope" value="Bacteria"/>
</dbReference>
<feature type="binding site" evidence="3">
    <location>
        <position position="167"/>
    </location>
    <ligand>
        <name>Zn(2+)</name>
        <dbReference type="ChEBI" id="CHEBI:29105"/>
        <label>1</label>
    </ligand>
</feature>
<evidence type="ECO:0000256" key="1">
    <source>
        <dbReference type="ARBA" id="ARBA00022705"/>
    </source>
</evidence>
<dbReference type="EMBL" id="CP001720">
    <property type="protein sequence ID" value="ACV62840.1"/>
    <property type="molecule type" value="Genomic_DNA"/>
</dbReference>
<dbReference type="PROSITE" id="PS50076">
    <property type="entry name" value="DNAJ_2"/>
    <property type="match status" value="1"/>
</dbReference>
<dbReference type="RefSeq" id="WP_015757545.1">
    <property type="nucleotide sequence ID" value="NC_013216.1"/>
</dbReference>
<comment type="subunit">
    <text evidence="3">Homodimer.</text>
</comment>
<dbReference type="GO" id="GO:0009408">
    <property type="term" value="P:response to heat"/>
    <property type="evidence" value="ECO:0007669"/>
    <property type="project" value="InterPro"/>
</dbReference>
<dbReference type="InterPro" id="IPR001623">
    <property type="entry name" value="DnaJ_domain"/>
</dbReference>
<comment type="cofactor">
    <cofactor evidence="3">
        <name>Zn(2+)</name>
        <dbReference type="ChEBI" id="CHEBI:29105"/>
    </cofactor>
    <text evidence="3">Binds 2 Zn(2+) ions per monomer.</text>
</comment>
<keyword evidence="3" id="KW-0677">Repeat</keyword>
<dbReference type="Gene3D" id="2.60.260.20">
    <property type="entry name" value="Urease metallochaperone UreE, N-terminal domain"/>
    <property type="match status" value="2"/>
</dbReference>
<keyword evidence="3" id="KW-0346">Stress response</keyword>
<dbReference type="PANTHER" id="PTHR43096:SF52">
    <property type="entry name" value="DNAJ HOMOLOG 1, MITOCHONDRIAL-RELATED"/>
    <property type="match status" value="1"/>
</dbReference>
<dbReference type="GO" id="GO:0005524">
    <property type="term" value="F:ATP binding"/>
    <property type="evidence" value="ECO:0007669"/>
    <property type="project" value="InterPro"/>
</dbReference>
<keyword evidence="1 3" id="KW-0235">DNA replication</keyword>
<dbReference type="GO" id="GO:0008270">
    <property type="term" value="F:zinc ion binding"/>
    <property type="evidence" value="ECO:0007669"/>
    <property type="project" value="UniProtKB-UniRule"/>
</dbReference>
<dbReference type="AlphaFoldDB" id="C8VYF9"/>
<feature type="binding site" evidence="3">
    <location>
        <position position="164"/>
    </location>
    <ligand>
        <name>Zn(2+)</name>
        <dbReference type="ChEBI" id="CHEBI:29105"/>
        <label>1</label>
    </ligand>
</feature>
<dbReference type="OrthoDB" id="9779889at2"/>
<dbReference type="FunFam" id="2.60.260.20:FF:000013">
    <property type="entry name" value="DnaJ subfamily B member 11"/>
    <property type="match status" value="1"/>
</dbReference>
<evidence type="ECO:0000313" key="6">
    <source>
        <dbReference type="Proteomes" id="UP000002217"/>
    </source>
</evidence>
<protein>
    <recommendedName>
        <fullName evidence="3">Chaperone protein DnaJ</fullName>
    </recommendedName>
</protein>
<comment type="subcellular location">
    <subcellularLocation>
        <location evidence="3">Cytoplasm</location>
    </subcellularLocation>
</comment>
<evidence type="ECO:0000256" key="2">
    <source>
        <dbReference type="ARBA" id="ARBA00023186"/>
    </source>
</evidence>
<dbReference type="GO" id="GO:0042026">
    <property type="term" value="P:protein refolding"/>
    <property type="evidence" value="ECO:0007669"/>
    <property type="project" value="TreeGrafter"/>
</dbReference>
<dbReference type="Pfam" id="PF00226">
    <property type="entry name" value="DnaJ"/>
    <property type="match status" value="1"/>
</dbReference>
<dbReference type="InterPro" id="IPR002939">
    <property type="entry name" value="DnaJ_C"/>
</dbReference>
<organism evidence="5 6">
    <name type="scientific">Desulfofarcimen acetoxidans (strain ATCC 49208 / DSM 771 / KCTC 5769 / VKM B-1644 / 5575)</name>
    <name type="common">Desulfotomaculum acetoxidans</name>
    <dbReference type="NCBI Taxonomy" id="485916"/>
    <lineage>
        <taxon>Bacteria</taxon>
        <taxon>Bacillati</taxon>
        <taxon>Bacillota</taxon>
        <taxon>Clostridia</taxon>
        <taxon>Eubacteriales</taxon>
        <taxon>Peptococcaceae</taxon>
        <taxon>Desulfofarcimen</taxon>
    </lineage>
</organism>
<comment type="similarity">
    <text evidence="3">Belongs to the DnaJ family.</text>
</comment>
<keyword evidence="3" id="KW-0963">Cytoplasm</keyword>
<dbReference type="SUPFAM" id="SSF46565">
    <property type="entry name" value="Chaperone J-domain"/>
    <property type="match status" value="1"/>
</dbReference>
<keyword evidence="6" id="KW-1185">Reference proteome</keyword>
<feature type="domain" description="J" evidence="4">
    <location>
        <begin position="7"/>
        <end position="74"/>
    </location>
</feature>
<accession>C8VYF9</accession>
<dbReference type="Gene3D" id="6.20.20.10">
    <property type="match status" value="1"/>
</dbReference>
<comment type="domain">
    <text evidence="3">The J domain is necessary and sufficient to stimulate DnaK ATPase activity. Zinc center 1 plays an important role in the autonomous, DnaK-independent chaperone activity of DnaJ. Zinc center 2 is essential for interaction with DnaK and for DnaJ activity.</text>
</comment>
<dbReference type="InterPro" id="IPR008971">
    <property type="entry name" value="HSP40/DnaJ_pept-bd"/>
</dbReference>
<dbReference type="KEGG" id="dae:Dtox_2005"/>
<dbReference type="Pfam" id="PF01556">
    <property type="entry name" value="DnaJ_C"/>
    <property type="match status" value="1"/>
</dbReference>
<dbReference type="GO" id="GO:0005737">
    <property type="term" value="C:cytoplasm"/>
    <property type="evidence" value="ECO:0007669"/>
    <property type="project" value="UniProtKB-SubCell"/>
</dbReference>
<dbReference type="GO" id="GO:0051082">
    <property type="term" value="F:unfolded protein binding"/>
    <property type="evidence" value="ECO:0007669"/>
    <property type="project" value="UniProtKB-UniRule"/>
</dbReference>
<comment type="caution">
    <text evidence="3">Lacks conserved residue(s) required for the propagation of feature annotation.</text>
</comment>
<dbReference type="PANTHER" id="PTHR43096">
    <property type="entry name" value="DNAJ HOMOLOG 1, MITOCHONDRIAL-RELATED"/>
    <property type="match status" value="1"/>
</dbReference>
<dbReference type="InterPro" id="IPR018253">
    <property type="entry name" value="DnaJ_domain_CS"/>
</dbReference>
<dbReference type="Proteomes" id="UP000002217">
    <property type="component" value="Chromosome"/>
</dbReference>
<dbReference type="InterPro" id="IPR036410">
    <property type="entry name" value="HSP_DnaJ_Cys-rich_dom_sf"/>
</dbReference>
<keyword evidence="2 3" id="KW-0143">Chaperone</keyword>
<name>C8VYF9_DESAS</name>
<keyword evidence="3" id="KW-0479">Metal-binding</keyword>
<dbReference type="HAMAP" id="MF_01152">
    <property type="entry name" value="DnaJ"/>
    <property type="match status" value="1"/>
</dbReference>
<dbReference type="STRING" id="485916.Dtox_2005"/>
<comment type="function">
    <text evidence="3">Participates actively in the response to hyperosmotic and heat shock by preventing the aggregation of stress-denatured proteins and by disaggregating proteins, also in an autonomous, DnaK-independent fashion. Unfolded proteins bind initially to DnaJ; upon interaction with the DnaJ-bound protein, DnaK hydrolyzes its bound ATP, resulting in the formation of a stable complex. GrpE releases ADP from DnaK; ATP binding to DnaK triggers the release of the substrate protein, thus completing the reaction cycle. Several rounds of ATP-dependent interactions between DnaJ, DnaK and GrpE are required for fully efficient folding. Also involved, together with DnaK and GrpE, in the DNA replication of plasmids through activation of initiation proteins.</text>
</comment>
<reference evidence="5 6" key="1">
    <citation type="journal article" date="2009" name="Stand. Genomic Sci.">
        <title>Complete genome sequence of Desulfotomaculum acetoxidans type strain (5575).</title>
        <authorList>
            <person name="Spring S."/>
            <person name="Lapidus A."/>
            <person name="Schroder M."/>
            <person name="Gleim D."/>
            <person name="Sims D."/>
            <person name="Meincke L."/>
            <person name="Glavina Del Rio T."/>
            <person name="Tice H."/>
            <person name="Copeland A."/>
            <person name="Cheng J.F."/>
            <person name="Lucas S."/>
            <person name="Chen F."/>
            <person name="Nolan M."/>
            <person name="Bruce D."/>
            <person name="Goodwin L."/>
            <person name="Pitluck S."/>
            <person name="Ivanova N."/>
            <person name="Mavromatis K."/>
            <person name="Mikhailova N."/>
            <person name="Pati A."/>
            <person name="Chen A."/>
            <person name="Palaniappan K."/>
            <person name="Land M."/>
            <person name="Hauser L."/>
            <person name="Chang Y.J."/>
            <person name="Jeffries C.D."/>
            <person name="Chain P."/>
            <person name="Saunders E."/>
            <person name="Brettin T."/>
            <person name="Detter J.C."/>
            <person name="Goker M."/>
            <person name="Bristow J."/>
            <person name="Eisen J.A."/>
            <person name="Markowitz V."/>
            <person name="Hugenholtz P."/>
            <person name="Kyrpides N.C."/>
            <person name="Klenk H.P."/>
            <person name="Han C."/>
        </authorList>
    </citation>
    <scope>NUCLEOTIDE SEQUENCE [LARGE SCALE GENOMIC DNA]</scope>
    <source>
        <strain evidence="6">ATCC 49208 / DSM 771 / VKM B-1644</strain>
    </source>
</reference>
<dbReference type="CDD" id="cd06257">
    <property type="entry name" value="DnaJ"/>
    <property type="match status" value="1"/>
</dbReference>
<keyword evidence="3" id="KW-0862">Zinc</keyword>
<evidence type="ECO:0000256" key="3">
    <source>
        <dbReference type="HAMAP-Rule" id="MF_01152"/>
    </source>
</evidence>
<dbReference type="CDD" id="cd10747">
    <property type="entry name" value="DnaJ_C"/>
    <property type="match status" value="1"/>
</dbReference>
<dbReference type="SUPFAM" id="SSF49493">
    <property type="entry name" value="HSP40/DnaJ peptide-binding domain"/>
    <property type="match status" value="2"/>
</dbReference>
<dbReference type="InterPro" id="IPR012724">
    <property type="entry name" value="DnaJ"/>
</dbReference>
<evidence type="ECO:0000313" key="5">
    <source>
        <dbReference type="EMBL" id="ACV62840.1"/>
    </source>
</evidence>
<gene>
    <name evidence="3" type="primary">dnaJ</name>
    <name evidence="5" type="ordered locus">Dtox_2005</name>
</gene>
<dbReference type="SUPFAM" id="SSF57938">
    <property type="entry name" value="DnaJ/Hsp40 cysteine-rich domain"/>
    <property type="match status" value="1"/>
</dbReference>
<evidence type="ECO:0000259" key="4">
    <source>
        <dbReference type="PROSITE" id="PS50076"/>
    </source>
</evidence>
<proteinExistence type="inferred from homology"/>
<dbReference type="GO" id="GO:0006260">
    <property type="term" value="P:DNA replication"/>
    <property type="evidence" value="ECO:0007669"/>
    <property type="project" value="UniProtKB-KW"/>
</dbReference>
<dbReference type="SMART" id="SM00271">
    <property type="entry name" value="DnaJ"/>
    <property type="match status" value="1"/>
</dbReference>
<dbReference type="HOGENOM" id="CLU_017633_0_0_9"/>
<feature type="binding site" evidence="3">
    <location>
        <position position="181"/>
    </location>
    <ligand>
        <name>Zn(2+)</name>
        <dbReference type="ChEBI" id="CHEBI:29105"/>
        <label>1</label>
    </ligand>
</feature>
<dbReference type="PRINTS" id="PR00625">
    <property type="entry name" value="JDOMAIN"/>
</dbReference>
<dbReference type="PROSITE" id="PS00636">
    <property type="entry name" value="DNAJ_1"/>
    <property type="match status" value="1"/>
</dbReference>
<sequence>MSVAFQDYYETLGVKRDAADKEIKSAYRKLARKWHPDLNSGKEKEAAEEKFKQINEAYEVLSDPEKRSKYDMLGANWRSGQDFRPPPDMDGFHFYTNANGGEGGFSDFFEMLFGGGGSPFGRGARATRRGPTRGQDVESEIELSLEDAYRGGEKSLQLAQREACPTCGGTGYAQDTFCNRCGGTGVKSGTKTLAVKIPPGMQDGSRIRLKGQGSEGIQGGPRGDLYLKVKLAEHPLFKLVGNDLETEITVRPEQAVLGDKVSVPTLDGQVTMKIPASARSGMRLRLRGKGWPVKEGRGDQYVRIKIDIPGRLSEEEEALYRQLAALRKGV</sequence>